<protein>
    <submittedName>
        <fullName evidence="4">Aspartate aminotransferase family protein</fullName>
    </submittedName>
</protein>
<dbReference type="InterPro" id="IPR015421">
    <property type="entry name" value="PyrdxlP-dep_Trfase_major"/>
</dbReference>
<dbReference type="PANTHER" id="PTHR43713:SF3">
    <property type="entry name" value="GLUTAMATE-1-SEMIALDEHYDE 2,1-AMINOMUTASE 1, CHLOROPLASTIC-RELATED"/>
    <property type="match status" value="1"/>
</dbReference>
<comment type="similarity">
    <text evidence="3">Belongs to the class-III pyridoxal-phosphate-dependent aminotransferase family.</text>
</comment>
<keyword evidence="2 3" id="KW-0663">Pyridoxal phosphate</keyword>
<dbReference type="CDD" id="cd00610">
    <property type="entry name" value="OAT_like"/>
    <property type="match status" value="1"/>
</dbReference>
<dbReference type="InterPro" id="IPR015422">
    <property type="entry name" value="PyrdxlP-dep_Trfase_small"/>
</dbReference>
<dbReference type="RefSeq" id="WP_344303655.1">
    <property type="nucleotide sequence ID" value="NZ_BAAAQQ010000011.1"/>
</dbReference>
<dbReference type="Pfam" id="PF00202">
    <property type="entry name" value="Aminotran_3"/>
    <property type="match status" value="1"/>
</dbReference>
<keyword evidence="5" id="KW-1185">Reference proteome</keyword>
<dbReference type="SUPFAM" id="SSF53383">
    <property type="entry name" value="PLP-dependent transferases"/>
    <property type="match status" value="1"/>
</dbReference>
<evidence type="ECO:0000313" key="4">
    <source>
        <dbReference type="EMBL" id="GAA2124345.1"/>
    </source>
</evidence>
<evidence type="ECO:0000256" key="2">
    <source>
        <dbReference type="ARBA" id="ARBA00022898"/>
    </source>
</evidence>
<dbReference type="InterPro" id="IPR015424">
    <property type="entry name" value="PyrdxlP-dep_Trfase"/>
</dbReference>
<comment type="caution">
    <text evidence="4">The sequence shown here is derived from an EMBL/GenBank/DDBJ whole genome shotgun (WGS) entry which is preliminary data.</text>
</comment>
<gene>
    <name evidence="4" type="ORF">GCM10009843_20970</name>
</gene>
<reference evidence="4 5" key="1">
    <citation type="journal article" date="2019" name="Int. J. Syst. Evol. Microbiol.">
        <title>The Global Catalogue of Microorganisms (GCM) 10K type strain sequencing project: providing services to taxonomists for standard genome sequencing and annotation.</title>
        <authorList>
            <consortium name="The Broad Institute Genomics Platform"/>
            <consortium name="The Broad Institute Genome Sequencing Center for Infectious Disease"/>
            <person name="Wu L."/>
            <person name="Ma J."/>
        </authorList>
    </citation>
    <scope>NUCLEOTIDE SEQUENCE [LARGE SCALE GENOMIC DNA]</scope>
    <source>
        <strain evidence="4 5">JCM 16021</strain>
    </source>
</reference>
<evidence type="ECO:0000256" key="1">
    <source>
        <dbReference type="ARBA" id="ARBA00001933"/>
    </source>
</evidence>
<evidence type="ECO:0000256" key="3">
    <source>
        <dbReference type="RuleBase" id="RU003560"/>
    </source>
</evidence>
<evidence type="ECO:0000313" key="5">
    <source>
        <dbReference type="Proteomes" id="UP001500575"/>
    </source>
</evidence>
<dbReference type="Gene3D" id="3.90.1150.10">
    <property type="entry name" value="Aspartate Aminotransferase, domain 1"/>
    <property type="match status" value="1"/>
</dbReference>
<keyword evidence="4" id="KW-0032">Aminotransferase</keyword>
<dbReference type="InterPro" id="IPR005814">
    <property type="entry name" value="Aminotrans_3"/>
</dbReference>
<accession>A0ABN2YBQ5</accession>
<sequence>MTSSVALDPSHQHSGSDVEALIESESDIFVKRQPRSTQLIADARSVLAGGATSNWQIALPQAVWMSHGDGSHVWDVDGNEYVDMHGGYGAAIAGHNHPAIVEAVSDRVRRGTHFAQPTEDAIWVAQELARRFGLPQWRFANSGTEATMDAIHLMRSITGRDLVLKVEGCYHGHHDSVQVSVLPEEDEVGPADAPNNVPGNSGIPQAIMDLVVVVPFNDLGAVERALVSHEGRIAGMILEPIMMNAGIIPPDEGYLAGLKELLHAHDAYLTFDEVKTGFTTGPAGATGRYGVTPDLVCLAKALGGGIPVAAIGGTEELMSLIADGRYEQVGTFNGNPLAMAAARANLTSVLDEAGYAHLDALAARAKAGFEQHITAQGLPWRVVSVGAKGCVCFTGAPVRNFRDFLTIDDQWGQLHWLLQHNGGVFLPPWGKVEQWLLSVQHTEADVDRLIANFGKLAAVAAAQLGTNGAA</sequence>
<comment type="cofactor">
    <cofactor evidence="1">
        <name>pyridoxal 5'-phosphate</name>
        <dbReference type="ChEBI" id="CHEBI:597326"/>
    </cofactor>
</comment>
<dbReference type="PANTHER" id="PTHR43713">
    <property type="entry name" value="GLUTAMATE-1-SEMIALDEHYDE 2,1-AMINOMUTASE"/>
    <property type="match status" value="1"/>
</dbReference>
<name>A0ABN2YBQ5_9ACTN</name>
<keyword evidence="4" id="KW-0808">Transferase</keyword>
<dbReference type="Proteomes" id="UP001500575">
    <property type="component" value="Unassembled WGS sequence"/>
</dbReference>
<proteinExistence type="inferred from homology"/>
<dbReference type="EMBL" id="BAAAQQ010000011">
    <property type="protein sequence ID" value="GAA2124345.1"/>
    <property type="molecule type" value="Genomic_DNA"/>
</dbReference>
<organism evidence="4 5">
    <name type="scientific">Nocardioides bigeumensis</name>
    <dbReference type="NCBI Taxonomy" id="433657"/>
    <lineage>
        <taxon>Bacteria</taxon>
        <taxon>Bacillati</taxon>
        <taxon>Actinomycetota</taxon>
        <taxon>Actinomycetes</taxon>
        <taxon>Propionibacteriales</taxon>
        <taxon>Nocardioidaceae</taxon>
        <taxon>Nocardioides</taxon>
    </lineage>
</organism>
<dbReference type="Gene3D" id="3.40.640.10">
    <property type="entry name" value="Type I PLP-dependent aspartate aminotransferase-like (Major domain)"/>
    <property type="match status" value="1"/>
</dbReference>
<dbReference type="GO" id="GO:0008483">
    <property type="term" value="F:transaminase activity"/>
    <property type="evidence" value="ECO:0007669"/>
    <property type="project" value="UniProtKB-KW"/>
</dbReference>